<gene>
    <name evidence="1" type="ORF">GD597_18635</name>
</gene>
<comment type="caution">
    <text evidence="1">The sequence shown here is derived from an EMBL/GenBank/DDBJ whole genome shotgun (WGS) entry which is preliminary data.</text>
</comment>
<dbReference type="EMBL" id="WHPF01000015">
    <property type="protein sequence ID" value="NNV57497.1"/>
    <property type="molecule type" value="Genomic_DNA"/>
</dbReference>
<dbReference type="Gene3D" id="1.20.120.450">
    <property type="entry name" value="dinb family like domain"/>
    <property type="match status" value="1"/>
</dbReference>
<organism evidence="1 2">
    <name type="scientific">Limnovirga soli</name>
    <dbReference type="NCBI Taxonomy" id="2656915"/>
    <lineage>
        <taxon>Bacteria</taxon>
        <taxon>Pseudomonadati</taxon>
        <taxon>Bacteroidota</taxon>
        <taxon>Chitinophagia</taxon>
        <taxon>Chitinophagales</taxon>
        <taxon>Chitinophagaceae</taxon>
        <taxon>Limnovirga</taxon>
    </lineage>
</organism>
<evidence type="ECO:0000313" key="1">
    <source>
        <dbReference type="EMBL" id="NNV57497.1"/>
    </source>
</evidence>
<dbReference type="AlphaFoldDB" id="A0A8J8JSY9"/>
<sequence length="152" mass="16948">MPSLDTLVANLAQKIPQAGLGVAAISASPVGWHIEHSLLTINAIIDQLHRSDTTKYKWKFKLPKLIVFTTKKIPRGRAKAPAAVQPNTFTEGSLQQHIQLTKEKINSLATCQADQYFNHPFFGHLRLKDTIKFLQIHTAHHLSIINDIIKAG</sequence>
<dbReference type="Proteomes" id="UP000598971">
    <property type="component" value="Unassembled WGS sequence"/>
</dbReference>
<dbReference type="RefSeq" id="WP_171609441.1">
    <property type="nucleotide sequence ID" value="NZ_WHPF01000015.1"/>
</dbReference>
<evidence type="ECO:0000313" key="2">
    <source>
        <dbReference type="Proteomes" id="UP000598971"/>
    </source>
</evidence>
<evidence type="ECO:0008006" key="3">
    <source>
        <dbReference type="Google" id="ProtNLM"/>
    </source>
</evidence>
<proteinExistence type="predicted"/>
<dbReference type="InterPro" id="IPR034660">
    <property type="entry name" value="DinB/YfiT-like"/>
</dbReference>
<protein>
    <recommendedName>
        <fullName evidence="3">DUF1569 domain-containing protein</fullName>
    </recommendedName>
</protein>
<keyword evidence="2" id="KW-1185">Reference proteome</keyword>
<reference evidence="1" key="1">
    <citation type="submission" date="2019-10" db="EMBL/GenBank/DDBJ databases">
        <title>Draft genome sequence of Panacibacter sp. KCS-6.</title>
        <authorList>
            <person name="Yim K.J."/>
        </authorList>
    </citation>
    <scope>NUCLEOTIDE SEQUENCE</scope>
    <source>
        <strain evidence="1">KCS-6</strain>
    </source>
</reference>
<dbReference type="SUPFAM" id="SSF109854">
    <property type="entry name" value="DinB/YfiT-like putative metalloenzymes"/>
    <property type="match status" value="1"/>
</dbReference>
<name>A0A8J8JSY9_9BACT</name>
<accession>A0A8J8JSY9</accession>